<keyword evidence="2" id="KW-0964">Secreted</keyword>
<proteinExistence type="predicted"/>
<feature type="non-terminal residue" evidence="4">
    <location>
        <position position="1"/>
    </location>
</feature>
<dbReference type="Gene3D" id="2.150.10.10">
    <property type="entry name" value="Serralysin-like metalloprotease, C-terminal"/>
    <property type="match status" value="3"/>
</dbReference>
<dbReference type="InterPro" id="IPR002126">
    <property type="entry name" value="Cadherin-like_dom"/>
</dbReference>
<dbReference type="Pfam" id="PF05345">
    <property type="entry name" value="He_PIG"/>
    <property type="match status" value="3"/>
</dbReference>
<dbReference type="CDD" id="cd11304">
    <property type="entry name" value="Cadherin_repeat"/>
    <property type="match status" value="1"/>
</dbReference>
<dbReference type="PANTHER" id="PTHR38340">
    <property type="entry name" value="S-LAYER PROTEIN"/>
    <property type="match status" value="1"/>
</dbReference>
<dbReference type="InterPro" id="IPR018511">
    <property type="entry name" value="Hemolysin-typ_Ca-bd_CS"/>
</dbReference>
<evidence type="ECO:0000256" key="1">
    <source>
        <dbReference type="ARBA" id="ARBA00004613"/>
    </source>
</evidence>
<evidence type="ECO:0000313" key="4">
    <source>
        <dbReference type="EMBL" id="MEA5520144.1"/>
    </source>
</evidence>
<dbReference type="PROSITE" id="PS00330">
    <property type="entry name" value="HEMOLYSIN_CALCIUM"/>
    <property type="match status" value="3"/>
</dbReference>
<name>A0ABU5TZ91_9CYAN</name>
<dbReference type="SUPFAM" id="SSF51120">
    <property type="entry name" value="beta-Roll"/>
    <property type="match status" value="2"/>
</dbReference>
<dbReference type="InterPro" id="IPR050557">
    <property type="entry name" value="RTX_toxin/Mannuronan_C5-epim"/>
</dbReference>
<dbReference type="EMBL" id="JAYGHT010000075">
    <property type="protein sequence ID" value="MEA5520144.1"/>
    <property type="molecule type" value="Genomic_DNA"/>
</dbReference>
<evidence type="ECO:0000259" key="3">
    <source>
        <dbReference type="PROSITE" id="PS50268"/>
    </source>
</evidence>
<dbReference type="PRINTS" id="PR00205">
    <property type="entry name" value="CADHERIN"/>
</dbReference>
<dbReference type="Proteomes" id="UP001301728">
    <property type="component" value="Unassembled WGS sequence"/>
</dbReference>
<dbReference type="SMART" id="SM00112">
    <property type="entry name" value="CA"/>
    <property type="match status" value="1"/>
</dbReference>
<dbReference type="InterPro" id="IPR011049">
    <property type="entry name" value="Serralysin-like_metalloprot_C"/>
</dbReference>
<comment type="caution">
    <text evidence="4">The sequence shown here is derived from an EMBL/GenBank/DDBJ whole genome shotgun (WGS) entry which is preliminary data.</text>
</comment>
<sequence length="751" mass="78311">GTFQKQFTINVDNVNETPSDISLSNNSLEENQAIGTVVGTFTSTDEDTNDNHTYSLVAGLGDTDNAQFEIVNGELKTKASFDFESKDSYNIRVQTNDKNGGTFQKQFTINVDNVNDAPVLNNAIAPQTAAEDSNFSLDISGNFSDVDAVDQLSYTATLSNGEALPSWLGFDTTTGVFSGTPANDDVGVIDIKVTAKDGSEAIVENTFQLTVNNTNDAPILNSEISPQTAAEDSNFSLDVSGNFSDVDAVDQLSYTATLANGEALPSWLGFDTTTGVFSGTPANDDVGVIDIKVTAKDGSEATVENTFQLTVNNINDGPIINNAITSQFVDEDSNFSLDISGNFSDVDAGDNLNYTATLANGEALPSWLNLNPTTGVFSGTPANDDVGVIDIKVTAKDGNEATVENTFKLTVNNTNTDSETDSGTVIDDPTNLIPTIIQPVIPSNTAANISSNNSSSESSSAADVLVGDATDNQVSAFAGDDIINMGDGNDWISGNQGNDTVDGGNGNDTIYGGKDNDLVFGSAGDDWLNGNLGDDFLNGGEGKDTLFGGQDNDTLTGGSGDDWLNGNLGFDFVEGGEGNDIVYGGQDGDTLTGGTGNDTLFGNIGNDLIAGNDGNDLIYGGKDNDTVSGNQGNDTLYGDMGNDIIDGDEGNDLLEGGQGNDLLIGSEGTDTLTGNQGSDRFLLRSGDGSDLITDFVDSEDAFVLDGGLTFAQLNILDENGSTLIKFGEELLATVENVNASLITADDFVSLF</sequence>
<dbReference type="InterPro" id="IPR015919">
    <property type="entry name" value="Cadherin-like_sf"/>
</dbReference>
<comment type="subcellular location">
    <subcellularLocation>
        <location evidence="1">Secreted</location>
    </subcellularLocation>
</comment>
<evidence type="ECO:0000313" key="5">
    <source>
        <dbReference type="Proteomes" id="UP001301728"/>
    </source>
</evidence>
<gene>
    <name evidence="4" type="ORF">VB854_14445</name>
</gene>
<dbReference type="Pfam" id="PF00353">
    <property type="entry name" value="HemolysinCabind"/>
    <property type="match status" value="5"/>
</dbReference>
<accession>A0ABU5TZ91</accession>
<dbReference type="InterPro" id="IPR006644">
    <property type="entry name" value="Cadg"/>
</dbReference>
<dbReference type="Pfam" id="PF00028">
    <property type="entry name" value="Cadherin"/>
    <property type="match status" value="1"/>
</dbReference>
<dbReference type="SUPFAM" id="SSF49313">
    <property type="entry name" value="Cadherin-like"/>
    <property type="match status" value="4"/>
</dbReference>
<dbReference type="InterPro" id="IPR001343">
    <property type="entry name" value="Hemolysn_Ca-bd"/>
</dbReference>
<dbReference type="InterPro" id="IPR013783">
    <property type="entry name" value="Ig-like_fold"/>
</dbReference>
<dbReference type="Gene3D" id="2.60.40.10">
    <property type="entry name" value="Immunoglobulins"/>
    <property type="match status" value="3"/>
</dbReference>
<keyword evidence="5" id="KW-1185">Reference proteome</keyword>
<dbReference type="PROSITE" id="PS50268">
    <property type="entry name" value="CADHERIN_2"/>
    <property type="match status" value="1"/>
</dbReference>
<dbReference type="RefSeq" id="WP_323306874.1">
    <property type="nucleotide sequence ID" value="NZ_JAYGHT010000075.1"/>
</dbReference>
<feature type="domain" description="Cadherin" evidence="3">
    <location>
        <begin position="27"/>
        <end position="120"/>
    </location>
</feature>
<dbReference type="PRINTS" id="PR00313">
    <property type="entry name" value="CABNDNGRPT"/>
</dbReference>
<organism evidence="4 5">
    <name type="scientific">Limnoraphis robusta CCNP1315</name>
    <dbReference type="NCBI Taxonomy" id="3110306"/>
    <lineage>
        <taxon>Bacteria</taxon>
        <taxon>Bacillati</taxon>
        <taxon>Cyanobacteriota</taxon>
        <taxon>Cyanophyceae</taxon>
        <taxon>Oscillatoriophycideae</taxon>
        <taxon>Oscillatoriales</taxon>
        <taxon>Sirenicapillariaceae</taxon>
        <taxon>Limnoraphis</taxon>
    </lineage>
</organism>
<evidence type="ECO:0000256" key="2">
    <source>
        <dbReference type="ARBA" id="ARBA00022525"/>
    </source>
</evidence>
<dbReference type="PANTHER" id="PTHR38340:SF1">
    <property type="entry name" value="S-LAYER PROTEIN"/>
    <property type="match status" value="1"/>
</dbReference>
<protein>
    <submittedName>
        <fullName evidence="4">Ig domain-containing protein</fullName>
    </submittedName>
</protein>
<dbReference type="SMART" id="SM00736">
    <property type="entry name" value="CADG"/>
    <property type="match status" value="4"/>
</dbReference>
<reference evidence="4 5" key="1">
    <citation type="submission" date="2023-12" db="EMBL/GenBank/DDBJ databases">
        <title>Baltic Sea Cyanobacteria.</title>
        <authorList>
            <person name="Delbaje E."/>
            <person name="Fewer D.P."/>
            <person name="Shishido T.K."/>
        </authorList>
    </citation>
    <scope>NUCLEOTIDE SEQUENCE [LARGE SCALE GENOMIC DNA]</scope>
    <source>
        <strain evidence="4 5">CCNP 1315</strain>
    </source>
</reference>
<dbReference type="Gene3D" id="2.60.40.60">
    <property type="entry name" value="Cadherins"/>
    <property type="match status" value="1"/>
</dbReference>